<dbReference type="AlphaFoldDB" id="A0A7U2F9U7"/>
<gene>
    <name evidence="1" type="ORF">JI435_064240</name>
</gene>
<dbReference type="Proteomes" id="UP000663193">
    <property type="component" value="Chromosome 9"/>
</dbReference>
<dbReference type="OrthoDB" id="3783451at2759"/>
<evidence type="ECO:0000313" key="2">
    <source>
        <dbReference type="Proteomes" id="UP000663193"/>
    </source>
</evidence>
<accession>A0A7U2F9U7</accession>
<dbReference type="RefSeq" id="XP_001796796.1">
    <property type="nucleotide sequence ID" value="XM_001796744.1"/>
</dbReference>
<evidence type="ECO:0000313" key="1">
    <source>
        <dbReference type="EMBL" id="QRC99079.1"/>
    </source>
</evidence>
<dbReference type="KEGG" id="pno:SNOG_06424"/>
<protein>
    <submittedName>
        <fullName evidence="1">Uncharacterized protein</fullName>
    </submittedName>
</protein>
<name>A0A7U2F9U7_PHANO</name>
<proteinExistence type="predicted"/>
<reference evidence="2" key="1">
    <citation type="journal article" date="2021" name="BMC Genomics">
        <title>Chromosome-level genome assembly and manually-curated proteome of model necrotroph Parastagonospora nodorum Sn15 reveals a genome-wide trove of candidate effector homologs, and redundancy of virulence-related functions within an accessory chromosome.</title>
        <authorList>
            <person name="Bertazzoni S."/>
            <person name="Jones D.A.B."/>
            <person name="Phan H.T."/>
            <person name="Tan K.-C."/>
            <person name="Hane J.K."/>
        </authorList>
    </citation>
    <scope>NUCLEOTIDE SEQUENCE [LARGE SCALE GENOMIC DNA]</scope>
    <source>
        <strain evidence="2">SN15 / ATCC MYA-4574 / FGSC 10173)</strain>
    </source>
</reference>
<dbReference type="EMBL" id="CP069031">
    <property type="protein sequence ID" value="QRC99079.1"/>
    <property type="molecule type" value="Genomic_DNA"/>
</dbReference>
<dbReference type="VEuPathDB" id="FungiDB:JI435_064240"/>
<dbReference type="OMA" id="ICFTTEI"/>
<keyword evidence="2" id="KW-1185">Reference proteome</keyword>
<sequence>MSAFNSTAFSRLRWSVFEDPSTIRVADDASKPAPSLTPYTHHHPVALEAACTPPVKEIYFTMQVYGEYEGWDSSPLQDIQRPATAWHEVAVRRSDGDALLVADVVEQLHAYFQKQKDWILEALTPLYDVQQGLEIDTPIPQGARVWFEGFEAIEVRGDGTVGVAVWLEGMDEFGVEEFWRSRYRDRKD</sequence>
<organism evidence="1 2">
    <name type="scientific">Phaeosphaeria nodorum (strain SN15 / ATCC MYA-4574 / FGSC 10173)</name>
    <name type="common">Glume blotch fungus</name>
    <name type="synonym">Parastagonospora nodorum</name>
    <dbReference type="NCBI Taxonomy" id="321614"/>
    <lineage>
        <taxon>Eukaryota</taxon>
        <taxon>Fungi</taxon>
        <taxon>Dikarya</taxon>
        <taxon>Ascomycota</taxon>
        <taxon>Pezizomycotina</taxon>
        <taxon>Dothideomycetes</taxon>
        <taxon>Pleosporomycetidae</taxon>
        <taxon>Pleosporales</taxon>
        <taxon>Pleosporineae</taxon>
        <taxon>Phaeosphaeriaceae</taxon>
        <taxon>Parastagonospora</taxon>
    </lineage>
</organism>